<sequence length="45" mass="5219">MVLIIGRIAVVEDRYWDGAKTERACLFRAFLERIGMNAAQTLYEK</sequence>
<dbReference type="EMBL" id="AFOY02000015">
    <property type="protein sequence ID" value="EXF94160.1"/>
    <property type="molecule type" value="Genomic_DNA"/>
</dbReference>
<dbReference type="HOGENOM" id="CLU_3204131_0_0_6"/>
<protein>
    <submittedName>
        <fullName evidence="1">Uncharacterized protein</fullName>
    </submittedName>
</protein>
<gene>
    <name evidence="1" type="ORF">HK44_010195</name>
</gene>
<accession>A0A010SMJ2</accession>
<proteinExistence type="predicted"/>
<organism evidence="1 2">
    <name type="scientific">Pseudomonas fluorescens HK44</name>
    <dbReference type="NCBI Taxonomy" id="1042209"/>
    <lineage>
        <taxon>Bacteria</taxon>
        <taxon>Pseudomonadati</taxon>
        <taxon>Pseudomonadota</taxon>
        <taxon>Gammaproteobacteria</taxon>
        <taxon>Pseudomonadales</taxon>
        <taxon>Pseudomonadaceae</taxon>
        <taxon>Pseudomonas</taxon>
    </lineage>
</organism>
<reference evidence="1 2" key="1">
    <citation type="journal article" date="2011" name="J. Bacteriol.">
        <title>Draft genome sequence of the polycyclic aromatic hydrocarbon-degrading, genetically engineered bioluminescent bioreporter Pseudomonas fluorescens HK44.</title>
        <authorList>
            <person name="Chauhan A."/>
            <person name="Layton A.C."/>
            <person name="Williams D.E."/>
            <person name="Smartt A.E."/>
            <person name="Ripp S."/>
            <person name="Karpinets T.V."/>
            <person name="Brown S.D."/>
            <person name="Sayler G.S."/>
        </authorList>
    </citation>
    <scope>NUCLEOTIDE SEQUENCE [LARGE SCALE GENOMIC DNA]</scope>
    <source>
        <strain evidence="1 2">HK44</strain>
    </source>
</reference>
<evidence type="ECO:0000313" key="1">
    <source>
        <dbReference type="EMBL" id="EXF94160.1"/>
    </source>
</evidence>
<dbReference type="PATRIC" id="fig|1042209.11.peg.4441"/>
<dbReference type="AlphaFoldDB" id="A0A010SMJ2"/>
<evidence type="ECO:0000313" key="2">
    <source>
        <dbReference type="Proteomes" id="UP000022611"/>
    </source>
</evidence>
<dbReference type="Proteomes" id="UP000022611">
    <property type="component" value="Unassembled WGS sequence"/>
</dbReference>
<comment type="caution">
    <text evidence="1">The sequence shown here is derived from an EMBL/GenBank/DDBJ whole genome shotgun (WGS) entry which is preliminary data.</text>
</comment>
<name>A0A010SMJ2_PSEFL</name>